<name>A0A6A6YRM7_9PEZI</name>
<protein>
    <recommendedName>
        <fullName evidence="4">Amidase signature enzyme</fullName>
    </recommendedName>
</protein>
<dbReference type="EMBL" id="MU003699">
    <property type="protein sequence ID" value="KAF2811179.1"/>
    <property type="molecule type" value="Genomic_DNA"/>
</dbReference>
<dbReference type="Proteomes" id="UP000504636">
    <property type="component" value="Unplaced"/>
</dbReference>
<dbReference type="OrthoDB" id="5423360at2759"/>
<evidence type="ECO:0000313" key="1">
    <source>
        <dbReference type="EMBL" id="KAF2811179.1"/>
    </source>
</evidence>
<accession>A0A6A6YRM7</accession>
<reference evidence="1 3" key="1">
    <citation type="journal article" date="2020" name="Stud. Mycol.">
        <title>101 Dothideomycetes genomes: a test case for predicting lifestyles and emergence of pathogens.</title>
        <authorList>
            <person name="Haridas S."/>
            <person name="Albert R."/>
            <person name="Binder M."/>
            <person name="Bloem J."/>
            <person name="Labutti K."/>
            <person name="Salamov A."/>
            <person name="Andreopoulos B."/>
            <person name="Baker S."/>
            <person name="Barry K."/>
            <person name="Bills G."/>
            <person name="Bluhm B."/>
            <person name="Cannon C."/>
            <person name="Castanera R."/>
            <person name="Culley D."/>
            <person name="Daum C."/>
            <person name="Ezra D."/>
            <person name="Gonzalez J."/>
            <person name="Henrissat B."/>
            <person name="Kuo A."/>
            <person name="Liang C."/>
            <person name="Lipzen A."/>
            <person name="Lutzoni F."/>
            <person name="Magnuson J."/>
            <person name="Mondo S."/>
            <person name="Nolan M."/>
            <person name="Ohm R."/>
            <person name="Pangilinan J."/>
            <person name="Park H.-J."/>
            <person name="Ramirez L."/>
            <person name="Alfaro M."/>
            <person name="Sun H."/>
            <person name="Tritt A."/>
            <person name="Yoshinaga Y."/>
            <person name="Zwiers L.-H."/>
            <person name="Turgeon B."/>
            <person name="Goodwin S."/>
            <person name="Spatafora J."/>
            <person name="Crous P."/>
            <person name="Grigoriev I."/>
        </authorList>
    </citation>
    <scope>NUCLEOTIDE SEQUENCE</scope>
    <source>
        <strain evidence="1 3">CBS 304.34</strain>
    </source>
</reference>
<evidence type="ECO:0008006" key="4">
    <source>
        <dbReference type="Google" id="ProtNLM"/>
    </source>
</evidence>
<sequence>MVLPIEAGEPNYCDADLPPYSLLSGYAGLNMSPMMQALEVTAPVGDIPYHSLLTKKEEPLPIAGSAIGAPGTDLILVDLVEKGMKAENLPTQVKTGRSMY</sequence>
<gene>
    <name evidence="1 3" type="ORF">BDZ99DRAFT_297432</name>
</gene>
<keyword evidence="2" id="KW-1185">Reference proteome</keyword>
<dbReference type="RefSeq" id="XP_033578143.1">
    <property type="nucleotide sequence ID" value="XM_033714147.1"/>
</dbReference>
<evidence type="ECO:0000313" key="2">
    <source>
        <dbReference type="Proteomes" id="UP000504636"/>
    </source>
</evidence>
<organism evidence="1">
    <name type="scientific">Mytilinidion resinicola</name>
    <dbReference type="NCBI Taxonomy" id="574789"/>
    <lineage>
        <taxon>Eukaryota</taxon>
        <taxon>Fungi</taxon>
        <taxon>Dikarya</taxon>
        <taxon>Ascomycota</taxon>
        <taxon>Pezizomycotina</taxon>
        <taxon>Dothideomycetes</taxon>
        <taxon>Pleosporomycetidae</taxon>
        <taxon>Mytilinidiales</taxon>
        <taxon>Mytilinidiaceae</taxon>
        <taxon>Mytilinidion</taxon>
    </lineage>
</organism>
<reference evidence="3" key="2">
    <citation type="submission" date="2020-04" db="EMBL/GenBank/DDBJ databases">
        <authorList>
            <consortium name="NCBI Genome Project"/>
        </authorList>
    </citation>
    <scope>NUCLEOTIDE SEQUENCE</scope>
    <source>
        <strain evidence="3">CBS 304.34</strain>
    </source>
</reference>
<evidence type="ECO:0000313" key="3">
    <source>
        <dbReference type="RefSeq" id="XP_033578143.1"/>
    </source>
</evidence>
<dbReference type="AlphaFoldDB" id="A0A6A6YRM7"/>
<reference evidence="3" key="3">
    <citation type="submission" date="2025-04" db="UniProtKB">
        <authorList>
            <consortium name="RefSeq"/>
        </authorList>
    </citation>
    <scope>IDENTIFICATION</scope>
    <source>
        <strain evidence="3">CBS 304.34</strain>
    </source>
</reference>
<dbReference type="GeneID" id="54455040"/>
<proteinExistence type="predicted"/>